<accession>A0A0F9UD86</accession>
<dbReference type="PRINTS" id="PR00344">
    <property type="entry name" value="BCTRLSENSOR"/>
</dbReference>
<dbReference type="InterPro" id="IPR003661">
    <property type="entry name" value="HisK_dim/P_dom"/>
</dbReference>
<dbReference type="PROSITE" id="PS50839">
    <property type="entry name" value="CHASE"/>
    <property type="match status" value="1"/>
</dbReference>
<keyword evidence="7" id="KW-0418">Kinase</keyword>
<dbReference type="InterPro" id="IPR006189">
    <property type="entry name" value="CHASE_dom"/>
</dbReference>
<evidence type="ECO:0000256" key="9">
    <source>
        <dbReference type="ARBA" id="ARBA00023136"/>
    </source>
</evidence>
<dbReference type="SUPFAM" id="SSF55874">
    <property type="entry name" value="ATPase domain of HSP90 chaperone/DNA topoisomerase II/histidine kinase"/>
    <property type="match status" value="1"/>
</dbReference>
<dbReference type="InterPro" id="IPR036097">
    <property type="entry name" value="HisK_dim/P_sf"/>
</dbReference>
<evidence type="ECO:0000256" key="7">
    <source>
        <dbReference type="ARBA" id="ARBA00022777"/>
    </source>
</evidence>
<comment type="caution">
    <text evidence="13">The sequence shown here is derived from an EMBL/GenBank/DDBJ whole genome shotgun (WGS) entry which is preliminary data.</text>
</comment>
<evidence type="ECO:0000256" key="4">
    <source>
        <dbReference type="ARBA" id="ARBA00022553"/>
    </source>
</evidence>
<evidence type="ECO:0000256" key="2">
    <source>
        <dbReference type="ARBA" id="ARBA00004370"/>
    </source>
</evidence>
<dbReference type="InterPro" id="IPR005467">
    <property type="entry name" value="His_kinase_dom"/>
</dbReference>
<evidence type="ECO:0000256" key="3">
    <source>
        <dbReference type="ARBA" id="ARBA00012438"/>
    </source>
</evidence>
<keyword evidence="9 10" id="KW-0472">Membrane</keyword>
<dbReference type="CDD" id="cd00082">
    <property type="entry name" value="HisKA"/>
    <property type="match status" value="1"/>
</dbReference>
<evidence type="ECO:0000256" key="5">
    <source>
        <dbReference type="ARBA" id="ARBA00022679"/>
    </source>
</evidence>
<dbReference type="SUPFAM" id="SSF47384">
    <property type="entry name" value="Homodimeric domain of signal transducing histidine kinase"/>
    <property type="match status" value="1"/>
</dbReference>
<dbReference type="Gene3D" id="3.30.450.350">
    <property type="entry name" value="CHASE domain"/>
    <property type="match status" value="1"/>
</dbReference>
<feature type="transmembrane region" description="Helical" evidence="10">
    <location>
        <begin position="44"/>
        <end position="64"/>
    </location>
</feature>
<dbReference type="Pfam" id="PF00512">
    <property type="entry name" value="HisKA"/>
    <property type="match status" value="1"/>
</dbReference>
<reference evidence="13" key="1">
    <citation type="journal article" date="2015" name="Nature">
        <title>Complex archaea that bridge the gap between prokaryotes and eukaryotes.</title>
        <authorList>
            <person name="Spang A."/>
            <person name="Saw J.H."/>
            <person name="Jorgensen S.L."/>
            <person name="Zaremba-Niedzwiedzka K."/>
            <person name="Martijn J."/>
            <person name="Lind A.E."/>
            <person name="van Eijk R."/>
            <person name="Schleper C."/>
            <person name="Guy L."/>
            <person name="Ettema T.J."/>
        </authorList>
    </citation>
    <scope>NUCLEOTIDE SEQUENCE</scope>
</reference>
<evidence type="ECO:0000313" key="13">
    <source>
        <dbReference type="EMBL" id="KKN85307.1"/>
    </source>
</evidence>
<dbReference type="PANTHER" id="PTHR43047:SF72">
    <property type="entry name" value="OSMOSENSING HISTIDINE PROTEIN KINASE SLN1"/>
    <property type="match status" value="1"/>
</dbReference>
<evidence type="ECO:0000259" key="12">
    <source>
        <dbReference type="PROSITE" id="PS50839"/>
    </source>
</evidence>
<dbReference type="SMART" id="SM00387">
    <property type="entry name" value="HATPase_c"/>
    <property type="match status" value="1"/>
</dbReference>
<evidence type="ECO:0000256" key="8">
    <source>
        <dbReference type="ARBA" id="ARBA00022989"/>
    </source>
</evidence>
<evidence type="ECO:0000256" key="6">
    <source>
        <dbReference type="ARBA" id="ARBA00022692"/>
    </source>
</evidence>
<dbReference type="InterPro" id="IPR004358">
    <property type="entry name" value="Sig_transdc_His_kin-like_C"/>
</dbReference>
<dbReference type="GO" id="GO:0009927">
    <property type="term" value="F:histidine phosphotransfer kinase activity"/>
    <property type="evidence" value="ECO:0007669"/>
    <property type="project" value="TreeGrafter"/>
</dbReference>
<dbReference type="EC" id="2.7.13.3" evidence="3"/>
<dbReference type="FunFam" id="3.30.565.10:FF:000010">
    <property type="entry name" value="Sensor histidine kinase RcsC"/>
    <property type="match status" value="1"/>
</dbReference>
<dbReference type="Pfam" id="PF03924">
    <property type="entry name" value="CHASE"/>
    <property type="match status" value="1"/>
</dbReference>
<dbReference type="AlphaFoldDB" id="A0A0F9UD86"/>
<evidence type="ECO:0000256" key="1">
    <source>
        <dbReference type="ARBA" id="ARBA00000085"/>
    </source>
</evidence>
<dbReference type="Pfam" id="PF02518">
    <property type="entry name" value="HATPase_c"/>
    <property type="match status" value="1"/>
</dbReference>
<dbReference type="InterPro" id="IPR036890">
    <property type="entry name" value="HATPase_C_sf"/>
</dbReference>
<dbReference type="GO" id="GO:0005886">
    <property type="term" value="C:plasma membrane"/>
    <property type="evidence" value="ECO:0007669"/>
    <property type="project" value="TreeGrafter"/>
</dbReference>
<dbReference type="Pfam" id="PF12860">
    <property type="entry name" value="PAS_7"/>
    <property type="match status" value="1"/>
</dbReference>
<evidence type="ECO:0000259" key="11">
    <source>
        <dbReference type="PROSITE" id="PS50109"/>
    </source>
</evidence>
<sequence length="712" mass="78918">MMRDVYEDQAKPRRHRHKVGHRAAWTNEGGDLLNKFTGYLASKVFIVLTIILLVSVGSIAYSIVKLDRDNHLAALRLDVEQELNSVTDQIQLRFFEAVLVAKNIENSLAIDGEIDERQIARTVRDLQRHNPDVIAVALAPNLSITHSFPQTDNRVTIGMNYSQLHAQMPSVAQAYRTRAPVIDDRVDLVQGGTGYIMHYPVFLPNAELSTDQFWGVISVVMDQKGLLQTPQRDFSDPAQYSFELYPLKASGLVEALPDHRLTKLKDKPVVTTFNVLGVTWEAAVRPAGGWPAYSPQSRNLVGFALIAAIFLLGVLLAFRRMALEQANAHALLSEAVGAINEGFIAFDAKERVMVVNQKYRDYHPQIADLIVPGATMKELVMHWVDRSDHFEDTARKQAWIRDRLQSFRNPGSAFLQDTGDDCWLKVTEAKTPHGYTVGIWTDVTAEKRAQEAAEAADREKTEFLNNVSHELRTPLTVIFGRASFMRHSDKMPQSQRLMDALEADGTGCPVAAGAARDYQRFMTDQGAGIAESAQHMIRLVEDLLDWTKVSRGQLELDMAPIQLDEIARSVTQELQPAAEAKGLTLTYIGDGPVATIADKVRVKQILYNLITNAIKFTNEGKVNLSMLHSNDKIVFSVSDTGNGISKADARRVFQRFQQVDGSMTRQNGGLGLGLAISEQLATLHGGSLSMDSELGVGSTFSLTLPRDTVSTL</sequence>
<feature type="domain" description="CHASE" evidence="12">
    <location>
        <begin position="140"/>
        <end position="228"/>
    </location>
</feature>
<organism evidence="13">
    <name type="scientific">marine sediment metagenome</name>
    <dbReference type="NCBI Taxonomy" id="412755"/>
    <lineage>
        <taxon>unclassified sequences</taxon>
        <taxon>metagenomes</taxon>
        <taxon>ecological metagenomes</taxon>
    </lineage>
</organism>
<feature type="domain" description="Histidine kinase" evidence="11">
    <location>
        <begin position="466"/>
        <end position="708"/>
    </location>
</feature>
<dbReference type="Gene3D" id="1.10.287.130">
    <property type="match status" value="1"/>
</dbReference>
<dbReference type="CDD" id="cd16922">
    <property type="entry name" value="HATPase_EvgS-ArcB-TorS-like"/>
    <property type="match status" value="1"/>
</dbReference>
<comment type="subcellular location">
    <subcellularLocation>
        <location evidence="2">Membrane</location>
    </subcellularLocation>
</comment>
<dbReference type="SMART" id="SM00388">
    <property type="entry name" value="HisKA"/>
    <property type="match status" value="1"/>
</dbReference>
<dbReference type="Gene3D" id="3.30.565.10">
    <property type="entry name" value="Histidine kinase-like ATPase, C-terminal domain"/>
    <property type="match status" value="1"/>
</dbReference>
<dbReference type="InterPro" id="IPR042240">
    <property type="entry name" value="CHASE_sf"/>
</dbReference>
<protein>
    <recommendedName>
        <fullName evidence="3">histidine kinase</fullName>
        <ecNumber evidence="3">2.7.13.3</ecNumber>
    </recommendedName>
</protein>
<dbReference type="InterPro" id="IPR003594">
    <property type="entry name" value="HATPase_dom"/>
</dbReference>
<proteinExistence type="predicted"/>
<keyword evidence="4" id="KW-0597">Phosphoprotein</keyword>
<dbReference type="GO" id="GO:0000155">
    <property type="term" value="F:phosphorelay sensor kinase activity"/>
    <property type="evidence" value="ECO:0007669"/>
    <property type="project" value="InterPro"/>
</dbReference>
<name>A0A0F9UD86_9ZZZZ</name>
<feature type="transmembrane region" description="Helical" evidence="10">
    <location>
        <begin position="300"/>
        <end position="318"/>
    </location>
</feature>
<evidence type="ECO:0000256" key="10">
    <source>
        <dbReference type="SAM" id="Phobius"/>
    </source>
</evidence>
<comment type="catalytic activity">
    <reaction evidence="1">
        <text>ATP + protein L-histidine = ADP + protein N-phospho-L-histidine.</text>
        <dbReference type="EC" id="2.7.13.3"/>
    </reaction>
</comment>
<dbReference type="EMBL" id="LAZR01000160">
    <property type="protein sequence ID" value="KKN85307.1"/>
    <property type="molecule type" value="Genomic_DNA"/>
</dbReference>
<gene>
    <name evidence="13" type="ORF">LCGC14_0279650</name>
</gene>
<keyword evidence="8 10" id="KW-1133">Transmembrane helix</keyword>
<keyword evidence="6 10" id="KW-0812">Transmembrane</keyword>
<dbReference type="PROSITE" id="PS50109">
    <property type="entry name" value="HIS_KIN"/>
    <property type="match status" value="1"/>
</dbReference>
<keyword evidence="5" id="KW-0808">Transferase</keyword>
<dbReference type="SMART" id="SM01079">
    <property type="entry name" value="CHASE"/>
    <property type="match status" value="1"/>
</dbReference>
<dbReference type="PANTHER" id="PTHR43047">
    <property type="entry name" value="TWO-COMPONENT HISTIDINE PROTEIN KINASE"/>
    <property type="match status" value="1"/>
</dbReference>